<protein>
    <recommendedName>
        <fullName evidence="4">Heme exporter protein D</fullName>
    </recommendedName>
</protein>
<dbReference type="EMBL" id="BAAALF010000130">
    <property type="protein sequence ID" value="GAA1258731.1"/>
    <property type="molecule type" value="Genomic_DNA"/>
</dbReference>
<gene>
    <name evidence="2" type="ORF">GCM10009665_56110</name>
</gene>
<evidence type="ECO:0000256" key="1">
    <source>
        <dbReference type="SAM" id="Phobius"/>
    </source>
</evidence>
<keyword evidence="1" id="KW-0472">Membrane</keyword>
<feature type="transmembrane region" description="Helical" evidence="1">
    <location>
        <begin position="12"/>
        <end position="36"/>
    </location>
</feature>
<comment type="caution">
    <text evidence="2">The sequence shown here is derived from an EMBL/GenBank/DDBJ whole genome shotgun (WGS) entry which is preliminary data.</text>
</comment>
<dbReference type="RefSeq" id="WP_344444811.1">
    <property type="nucleotide sequence ID" value="NZ_BAAALF010000130.1"/>
</dbReference>
<sequence length="58" mass="6249">MSAPLTTLLDTGLLGAAFGVWYALAITVVALAAVAARTPERRRDAREVLKVLVRRDGR</sequence>
<dbReference type="Proteomes" id="UP001500037">
    <property type="component" value="Unassembled WGS sequence"/>
</dbReference>
<keyword evidence="1" id="KW-0812">Transmembrane</keyword>
<keyword evidence="3" id="KW-1185">Reference proteome</keyword>
<proteinExistence type="predicted"/>
<evidence type="ECO:0000313" key="2">
    <source>
        <dbReference type="EMBL" id="GAA1258731.1"/>
    </source>
</evidence>
<evidence type="ECO:0008006" key="4">
    <source>
        <dbReference type="Google" id="ProtNLM"/>
    </source>
</evidence>
<reference evidence="3" key="1">
    <citation type="journal article" date="2019" name="Int. J. Syst. Evol. Microbiol.">
        <title>The Global Catalogue of Microorganisms (GCM) 10K type strain sequencing project: providing services to taxonomists for standard genome sequencing and annotation.</title>
        <authorList>
            <consortium name="The Broad Institute Genomics Platform"/>
            <consortium name="The Broad Institute Genome Sequencing Center for Infectious Disease"/>
            <person name="Wu L."/>
            <person name="Ma J."/>
        </authorList>
    </citation>
    <scope>NUCLEOTIDE SEQUENCE [LARGE SCALE GENOMIC DNA]</scope>
    <source>
        <strain evidence="3">JCM 13004</strain>
    </source>
</reference>
<organism evidence="2 3">
    <name type="scientific">Kitasatospora nipponensis</name>
    <dbReference type="NCBI Taxonomy" id="258049"/>
    <lineage>
        <taxon>Bacteria</taxon>
        <taxon>Bacillati</taxon>
        <taxon>Actinomycetota</taxon>
        <taxon>Actinomycetes</taxon>
        <taxon>Kitasatosporales</taxon>
        <taxon>Streptomycetaceae</taxon>
        <taxon>Kitasatospora</taxon>
    </lineage>
</organism>
<evidence type="ECO:0000313" key="3">
    <source>
        <dbReference type="Proteomes" id="UP001500037"/>
    </source>
</evidence>
<name>A0ABP4HC20_9ACTN</name>
<accession>A0ABP4HC20</accession>
<keyword evidence="1" id="KW-1133">Transmembrane helix</keyword>